<feature type="region of interest" description="Disordered" evidence="1">
    <location>
        <begin position="630"/>
        <end position="675"/>
    </location>
</feature>
<accession>A0A3S1C290</accession>
<organism evidence="2 3">
    <name type="scientific">Elysia chlorotica</name>
    <name type="common">Eastern emerald elysia</name>
    <name type="synonym">Sea slug</name>
    <dbReference type="NCBI Taxonomy" id="188477"/>
    <lineage>
        <taxon>Eukaryota</taxon>
        <taxon>Metazoa</taxon>
        <taxon>Spiralia</taxon>
        <taxon>Lophotrochozoa</taxon>
        <taxon>Mollusca</taxon>
        <taxon>Gastropoda</taxon>
        <taxon>Heterobranchia</taxon>
        <taxon>Euthyneura</taxon>
        <taxon>Panpulmonata</taxon>
        <taxon>Sacoglossa</taxon>
        <taxon>Placobranchoidea</taxon>
        <taxon>Plakobranchidae</taxon>
        <taxon>Elysia</taxon>
    </lineage>
</organism>
<feature type="compositionally biased region" description="Polar residues" evidence="1">
    <location>
        <begin position="723"/>
        <end position="733"/>
    </location>
</feature>
<name>A0A3S1C290_ELYCH</name>
<dbReference type="EMBL" id="RQTK01000365">
    <property type="protein sequence ID" value="RUS80920.1"/>
    <property type="molecule type" value="Genomic_DNA"/>
</dbReference>
<feature type="compositionally biased region" description="Basic residues" evidence="1">
    <location>
        <begin position="794"/>
        <end position="805"/>
    </location>
</feature>
<feature type="compositionally biased region" description="Basic and acidic residues" evidence="1">
    <location>
        <begin position="766"/>
        <end position="776"/>
    </location>
</feature>
<dbReference type="AlphaFoldDB" id="A0A3S1C290"/>
<feature type="region of interest" description="Disordered" evidence="1">
    <location>
        <begin position="173"/>
        <end position="201"/>
    </location>
</feature>
<evidence type="ECO:0000313" key="2">
    <source>
        <dbReference type="EMBL" id="RUS80920.1"/>
    </source>
</evidence>
<keyword evidence="3" id="KW-1185">Reference proteome</keyword>
<feature type="region of interest" description="Disordered" evidence="1">
    <location>
        <begin position="352"/>
        <end position="405"/>
    </location>
</feature>
<dbReference type="Proteomes" id="UP000271974">
    <property type="component" value="Unassembled WGS sequence"/>
</dbReference>
<feature type="compositionally biased region" description="Polar residues" evidence="1">
    <location>
        <begin position="189"/>
        <end position="201"/>
    </location>
</feature>
<feature type="compositionally biased region" description="Basic residues" evidence="1">
    <location>
        <begin position="353"/>
        <end position="364"/>
    </location>
</feature>
<reference evidence="2 3" key="1">
    <citation type="submission" date="2019-01" db="EMBL/GenBank/DDBJ databases">
        <title>A draft genome assembly of the solar-powered sea slug Elysia chlorotica.</title>
        <authorList>
            <person name="Cai H."/>
            <person name="Li Q."/>
            <person name="Fang X."/>
            <person name="Li J."/>
            <person name="Curtis N.E."/>
            <person name="Altenburger A."/>
            <person name="Shibata T."/>
            <person name="Feng M."/>
            <person name="Maeda T."/>
            <person name="Schwartz J.A."/>
            <person name="Shigenobu S."/>
            <person name="Lundholm N."/>
            <person name="Nishiyama T."/>
            <person name="Yang H."/>
            <person name="Hasebe M."/>
            <person name="Li S."/>
            <person name="Pierce S.K."/>
            <person name="Wang J."/>
        </authorList>
    </citation>
    <scope>NUCLEOTIDE SEQUENCE [LARGE SCALE GENOMIC DNA]</scope>
    <source>
        <strain evidence="2">EC2010</strain>
        <tissue evidence="2">Whole organism of an adult</tissue>
    </source>
</reference>
<feature type="compositionally biased region" description="Polar residues" evidence="1">
    <location>
        <begin position="701"/>
        <end position="710"/>
    </location>
</feature>
<evidence type="ECO:0000313" key="3">
    <source>
        <dbReference type="Proteomes" id="UP000271974"/>
    </source>
</evidence>
<gene>
    <name evidence="2" type="ORF">EGW08_011301</name>
</gene>
<feature type="compositionally biased region" description="Basic residues" evidence="1">
    <location>
        <begin position="840"/>
        <end position="850"/>
    </location>
</feature>
<sequence length="962" mass="106674">MQSKDNCRPISNMSISVLPKIQFRGTEERLEHLYTSSSTTMKSQERSCQSEFVKSSSLSDVLRQMPAEHWLLSLRPPSKKAQAKQRAIELWTRQELAKVTSSQKEKMSNTWCLGGSRDAEDYALKTIPLPKENSEANKPPDKGSGIGASLTETNITMEKTNDHSRMISVKSLKAEHNGNNVYNKDDTNPETLQSSVDAPDGDTTSLSLNLTNEEHLLEGETELPDNKLCYAKSRPNLPQHHRGDAGASLASSALALNKNLVPKTSHRLLKRLGSLTATPSLIQGWGVKAPYGTYNEALNVRGVLPKADSEIISRIKSSSLELSSNLQAKAASDVVVSNRPTSADNNIQTQTAKIKKMKKPKRFPTRTSLSQLHPTIEEKEMSRPAENSGKSQSRDHHLRTPSRINKLLPFTSSVMMVDYRRSSSLVQNNPKRDEEDQRSIMKNALLSVFEYDMSGHRQSKVVLTSRLPKKTPNKENSPTNTRVRRTRRFTTKTVAASPSVIANLWRQVDKNRLRRRMEQHGISKSRALPKQAGNARVSTIACFNSGGQNQGGRISNRRLKLNLQPWSPHPILEIDEDESDIISMDKSKSKSEDQTHPSRHVIVLGSCRGGEKKVRGKASNALGRVKLDLDAKSPDTAKTTPEKMSSRNEIKTGQRIKASPGKIERNTFKSISNMSMNKPIVRADMGARGIAVKRKSRKKNPTVTPASSKKISAIGKPLPQRPSPNQRSGNLTSDKPARVPRSSQIPTRGHKPVTRFKTTVSRKSRRSPELVKEEIKCVAISETHRQSSQPGQRAIRRKRNKKRAPPGRNKVLPSLKPSEVPRDHSKQRQTGVYSPGLKFSSRKTERKARFPTKPCLPANSLASASDTHINQATAVTRLSPVLCGNQAVTSGQLDAGDQTISSLTMSTDTIASTTLGYEKFPSALVEAERHRGSPLKRFGASLSTHFQFRKISRAPQMYGTKT</sequence>
<comment type="caution">
    <text evidence="2">The sequence shown here is derived from an EMBL/GenBank/DDBJ whole genome shotgun (WGS) entry which is preliminary data.</text>
</comment>
<protein>
    <submittedName>
        <fullName evidence="2">Uncharacterized protein</fullName>
    </submittedName>
</protein>
<feature type="compositionally biased region" description="Basic residues" evidence="1">
    <location>
        <begin position="748"/>
        <end position="765"/>
    </location>
</feature>
<evidence type="ECO:0000256" key="1">
    <source>
        <dbReference type="SAM" id="MobiDB-lite"/>
    </source>
</evidence>
<feature type="compositionally biased region" description="Basic residues" evidence="1">
    <location>
        <begin position="691"/>
        <end position="700"/>
    </location>
</feature>
<feature type="compositionally biased region" description="Basic and acidic residues" evidence="1">
    <location>
        <begin position="630"/>
        <end position="652"/>
    </location>
</feature>
<dbReference type="OrthoDB" id="10663308at2759"/>
<feature type="region of interest" description="Disordered" evidence="1">
    <location>
        <begin position="690"/>
        <end position="854"/>
    </location>
</feature>
<proteinExistence type="predicted"/>